<evidence type="ECO:0000259" key="1">
    <source>
        <dbReference type="Pfam" id="PF06568"/>
    </source>
</evidence>
<evidence type="ECO:0000313" key="3">
    <source>
        <dbReference type="Proteomes" id="UP001156140"/>
    </source>
</evidence>
<reference evidence="2" key="1">
    <citation type="submission" date="2022-03" db="EMBL/GenBank/DDBJ databases">
        <title>The complete genome sequence of a Methyloterrigena soli.</title>
        <authorList>
            <person name="Zi Z."/>
        </authorList>
    </citation>
    <scope>NUCLEOTIDE SEQUENCE</scope>
    <source>
        <strain evidence="2">M48</strain>
    </source>
</reference>
<name>A0AA41UCD5_9HYPH</name>
<organism evidence="2 3">
    <name type="scientific">Paradevosia shaoguanensis</name>
    <dbReference type="NCBI Taxonomy" id="1335043"/>
    <lineage>
        <taxon>Bacteria</taxon>
        <taxon>Pseudomonadati</taxon>
        <taxon>Pseudomonadota</taxon>
        <taxon>Alphaproteobacteria</taxon>
        <taxon>Hyphomicrobiales</taxon>
        <taxon>Devosiaceae</taxon>
        <taxon>Paradevosia</taxon>
    </lineage>
</organism>
<dbReference type="Proteomes" id="UP001156140">
    <property type="component" value="Unassembled WGS sequence"/>
</dbReference>
<dbReference type="Pfam" id="PF06568">
    <property type="entry name" value="YjiS-like"/>
    <property type="match status" value="1"/>
</dbReference>
<dbReference type="AlphaFoldDB" id="A0AA41UCD5"/>
<protein>
    <submittedName>
        <fullName evidence="2">DUF1127 domain-containing protein</fullName>
    </submittedName>
</protein>
<evidence type="ECO:0000313" key="2">
    <source>
        <dbReference type="EMBL" id="MCI0128488.1"/>
    </source>
</evidence>
<gene>
    <name evidence="2" type="ORF">ML536_16775</name>
</gene>
<dbReference type="EMBL" id="JALAZD010000002">
    <property type="protein sequence ID" value="MCI0128488.1"/>
    <property type="molecule type" value="Genomic_DNA"/>
</dbReference>
<comment type="caution">
    <text evidence="2">The sequence shown here is derived from an EMBL/GenBank/DDBJ whole genome shotgun (WGS) entry which is preliminary data.</text>
</comment>
<proteinExistence type="predicted"/>
<keyword evidence="3" id="KW-1185">Reference proteome</keyword>
<accession>A0AA41UCD5</accession>
<sequence length="75" mass="8481">MSIAVPRLDDRPAFAFGRALRARLAAWRQRQARHQALRSLLDMNPHRLADLGLSSDAIAAAFATRHQPHQQEISR</sequence>
<dbReference type="InterPro" id="IPR009506">
    <property type="entry name" value="YjiS-like"/>
</dbReference>
<dbReference type="RefSeq" id="WP_281736640.1">
    <property type="nucleotide sequence ID" value="NZ_JAKETQ010000002.1"/>
</dbReference>
<feature type="domain" description="YjiS-like" evidence="1">
    <location>
        <begin position="25"/>
        <end position="55"/>
    </location>
</feature>